<dbReference type="AlphaFoldDB" id="Q2QYP6"/>
<feature type="region of interest" description="Disordered" evidence="1">
    <location>
        <begin position="46"/>
        <end position="71"/>
    </location>
</feature>
<gene>
    <name evidence="2" type="ordered locus">LOC_Os12g01980</name>
</gene>
<name>Q2QYP6_ORYSJ</name>
<evidence type="ECO:0000313" key="2">
    <source>
        <dbReference type="EMBL" id="ABA96212.1"/>
    </source>
</evidence>
<reference evidence="2" key="3">
    <citation type="submission" date="2006-01" db="EMBL/GenBank/DDBJ databases">
        <authorList>
            <person name="Buell R."/>
        </authorList>
    </citation>
    <scope>NUCLEOTIDE SEQUENCE</scope>
</reference>
<reference evidence="2" key="1">
    <citation type="journal article" date="2005" name="BMC Biol.">
        <title>The sequence of rice chromosomes 11 and 12, rich in disease resistance genes and recent gene duplications.</title>
        <authorList>
            <consortium name="The rice chromosomes 11 and 12 sequencing consortia"/>
        </authorList>
    </citation>
    <scope>NUCLEOTIDE SEQUENCE [LARGE SCALE GENOMIC DNA]</scope>
</reference>
<protein>
    <submittedName>
        <fullName evidence="2">Uncharacterized protein</fullName>
    </submittedName>
</protein>
<proteinExistence type="predicted"/>
<accession>Q2QYP6</accession>
<evidence type="ECO:0000256" key="1">
    <source>
        <dbReference type="SAM" id="MobiDB-lite"/>
    </source>
</evidence>
<organism evidence="2">
    <name type="scientific">Oryza sativa subsp. japonica</name>
    <name type="common">Rice</name>
    <dbReference type="NCBI Taxonomy" id="39947"/>
    <lineage>
        <taxon>Eukaryota</taxon>
        <taxon>Viridiplantae</taxon>
        <taxon>Streptophyta</taxon>
        <taxon>Embryophyta</taxon>
        <taxon>Tracheophyta</taxon>
        <taxon>Spermatophyta</taxon>
        <taxon>Magnoliopsida</taxon>
        <taxon>Liliopsida</taxon>
        <taxon>Poales</taxon>
        <taxon>Poaceae</taxon>
        <taxon>BOP clade</taxon>
        <taxon>Oryzoideae</taxon>
        <taxon>Oryzeae</taxon>
        <taxon>Oryzinae</taxon>
        <taxon>Oryza</taxon>
        <taxon>Oryza sativa</taxon>
    </lineage>
</organism>
<sequence>MAAGGEGLLPASFPFSSLPRCNRRLAEEEQDDADLPSSFLELLADAHGHPPSSSSTAQLAEAHHNNSISRTGLADGVRKLTPNGLELLATVDVMRERAEYLCSLVISNKVENTSPCANMVSVLDYLGKLRELRTCYVTIYAQRAAGSGAGAGSRPGASAAVAGGKLPRIQGIEVEV</sequence>
<dbReference type="EMBL" id="DP000011">
    <property type="protein sequence ID" value="ABA96212.1"/>
    <property type="molecule type" value="Genomic_DNA"/>
</dbReference>
<reference evidence="2" key="2">
    <citation type="submission" date="2005-04" db="EMBL/GenBank/DDBJ databases">
        <authorList>
            <person name="Buell C.R."/>
            <person name="Wing R.A."/>
            <person name="McCombie W.A."/>
            <person name="Ouyang S."/>
        </authorList>
    </citation>
    <scope>NUCLEOTIDE SEQUENCE</scope>
</reference>